<evidence type="ECO:0000256" key="7">
    <source>
        <dbReference type="SAM" id="Phobius"/>
    </source>
</evidence>
<dbReference type="GO" id="GO:0006508">
    <property type="term" value="P:proteolysis"/>
    <property type="evidence" value="ECO:0007669"/>
    <property type="project" value="UniProtKB-KW"/>
</dbReference>
<keyword evidence="3" id="KW-0479">Metal-binding</keyword>
<feature type="transmembrane region" description="Helical" evidence="7">
    <location>
        <begin position="360"/>
        <end position="380"/>
    </location>
</feature>
<evidence type="ECO:0000313" key="9">
    <source>
        <dbReference type="EMBL" id="KPC61839.1"/>
    </source>
</evidence>
<gene>
    <name evidence="9" type="ORF">ADL29_22445</name>
</gene>
<keyword evidence="10" id="KW-1185">Reference proteome</keyword>
<feature type="transmembrane region" description="Helical" evidence="7">
    <location>
        <begin position="392"/>
        <end position="419"/>
    </location>
</feature>
<protein>
    <recommendedName>
        <fullName evidence="8">Peptidase M48 domain-containing protein</fullName>
    </recommendedName>
</protein>
<dbReference type="InterPro" id="IPR001915">
    <property type="entry name" value="Peptidase_M48"/>
</dbReference>
<evidence type="ECO:0000313" key="10">
    <source>
        <dbReference type="Proteomes" id="UP000037982"/>
    </source>
</evidence>
<dbReference type="Pfam" id="PF01435">
    <property type="entry name" value="Peptidase_M48"/>
    <property type="match status" value="1"/>
</dbReference>
<feature type="transmembrane region" description="Helical" evidence="7">
    <location>
        <begin position="431"/>
        <end position="453"/>
    </location>
</feature>
<dbReference type="PATRIC" id="fig|66876.3.peg.4923"/>
<proteinExistence type="predicted"/>
<keyword evidence="7" id="KW-0472">Membrane</keyword>
<keyword evidence="2" id="KW-0645">Protease</keyword>
<keyword evidence="7" id="KW-1133">Transmembrane helix</keyword>
<feature type="transmembrane region" description="Helical" evidence="7">
    <location>
        <begin position="167"/>
        <end position="188"/>
    </location>
</feature>
<accession>A0A0N0GYE7</accession>
<feature type="domain" description="Peptidase M48" evidence="8">
    <location>
        <begin position="89"/>
        <end position="277"/>
    </location>
</feature>
<name>A0A0N0GYE7_9ACTN</name>
<feature type="transmembrane region" description="Helical" evidence="7">
    <location>
        <begin position="200"/>
        <end position="222"/>
    </location>
</feature>
<comment type="caution">
    <text evidence="9">The sequence shown here is derived from an EMBL/GenBank/DDBJ whole genome shotgun (WGS) entry which is preliminary data.</text>
</comment>
<evidence type="ECO:0000256" key="5">
    <source>
        <dbReference type="ARBA" id="ARBA00022833"/>
    </source>
</evidence>
<dbReference type="EMBL" id="LGKG01000144">
    <property type="protein sequence ID" value="KPC61839.1"/>
    <property type="molecule type" value="Genomic_DNA"/>
</dbReference>
<feature type="transmembrane region" description="Helical" evidence="7">
    <location>
        <begin position="48"/>
        <end position="65"/>
    </location>
</feature>
<feature type="transmembrane region" description="Helical" evidence="7">
    <location>
        <begin position="493"/>
        <end position="512"/>
    </location>
</feature>
<comment type="cofactor">
    <cofactor evidence="1">
        <name>Zn(2+)</name>
        <dbReference type="ChEBI" id="CHEBI:29105"/>
    </cofactor>
</comment>
<evidence type="ECO:0000256" key="3">
    <source>
        <dbReference type="ARBA" id="ARBA00022723"/>
    </source>
</evidence>
<evidence type="ECO:0000259" key="8">
    <source>
        <dbReference type="Pfam" id="PF01435"/>
    </source>
</evidence>
<sequence length="529" mass="56752">MLILLVVTVLGQDLFFALWMATLQAPVTELCTGAPLDCPRDPGAMVSGTFNYLLMLLTPGIVIGLHTSRRRHRRSTPLAETPFHGAAEAVAGLIREARLRREPVVMVDRRLTSGAYVTGQRRRPLLMLGPELLVLREKGDHGRRIFEAVVRHELAHLRGRDLQTYNVLTVFRPSNLFAGAFIAFAMTLELLNRRATPGDLVVALARALLLTLLGELIARAYLRIREHHADLQAGMTDQEGLLAALGAETGRADGTGAARLRSWLRHHPMGIDRLDVARTPGRVLASSPGRVFLGATVAGVLLPMLQDLLLRFYGPRDGSFTLVLCGLLVGVGLTLFVGFTLWRHQWYAGSPALARLGRSALTGLIVAGGIVAGSWLALYTRVSGYGLSGTPLAPSFLAAVATAAVLLCGWLTLVGAQWFRGDPQAQRIPRFLKLAVVPACLIGGWLMAGVWTWGVGLQGVLTACSTQGYVCPTSTPERDVAGAVTGSFGTGPVPVMVALIALAVPLAARFTAPVNGRLSRAARPPRRTP</sequence>
<dbReference type="Proteomes" id="UP000037982">
    <property type="component" value="Unassembled WGS sequence"/>
</dbReference>
<organism evidence="9 10">
    <name type="scientific">Streptomyces chattanoogensis</name>
    <dbReference type="NCBI Taxonomy" id="66876"/>
    <lineage>
        <taxon>Bacteria</taxon>
        <taxon>Bacillati</taxon>
        <taxon>Actinomycetota</taxon>
        <taxon>Actinomycetes</taxon>
        <taxon>Kitasatosporales</taxon>
        <taxon>Streptomycetaceae</taxon>
        <taxon>Streptomyces</taxon>
    </lineage>
</organism>
<reference evidence="10" key="1">
    <citation type="submission" date="2015-07" db="EMBL/GenBank/DDBJ databases">
        <authorList>
            <person name="Ju K.-S."/>
            <person name="Doroghazi J.R."/>
            <person name="Metcalf W.W."/>
        </authorList>
    </citation>
    <scope>NUCLEOTIDE SEQUENCE [LARGE SCALE GENOMIC DNA]</scope>
    <source>
        <strain evidence="10">NRRL ISP-5002</strain>
    </source>
</reference>
<feature type="transmembrane region" description="Helical" evidence="7">
    <location>
        <begin position="319"/>
        <end position="339"/>
    </location>
</feature>
<dbReference type="AlphaFoldDB" id="A0A0N0GYE7"/>
<feature type="transmembrane region" description="Helical" evidence="7">
    <location>
        <begin position="291"/>
        <end position="313"/>
    </location>
</feature>
<evidence type="ECO:0000256" key="2">
    <source>
        <dbReference type="ARBA" id="ARBA00022670"/>
    </source>
</evidence>
<dbReference type="GO" id="GO:0004222">
    <property type="term" value="F:metalloendopeptidase activity"/>
    <property type="evidence" value="ECO:0007669"/>
    <property type="project" value="InterPro"/>
</dbReference>
<keyword evidence="7" id="KW-0812">Transmembrane</keyword>
<evidence type="ECO:0000256" key="4">
    <source>
        <dbReference type="ARBA" id="ARBA00022801"/>
    </source>
</evidence>
<evidence type="ECO:0000256" key="1">
    <source>
        <dbReference type="ARBA" id="ARBA00001947"/>
    </source>
</evidence>
<keyword evidence="4" id="KW-0378">Hydrolase</keyword>
<dbReference type="GO" id="GO:0046872">
    <property type="term" value="F:metal ion binding"/>
    <property type="evidence" value="ECO:0007669"/>
    <property type="project" value="UniProtKB-KW"/>
</dbReference>
<evidence type="ECO:0000256" key="6">
    <source>
        <dbReference type="ARBA" id="ARBA00023049"/>
    </source>
</evidence>
<keyword evidence="5" id="KW-0862">Zinc</keyword>
<keyword evidence="6" id="KW-0482">Metalloprotease</keyword>